<dbReference type="Gene3D" id="2.130.10.10">
    <property type="entry name" value="YVTN repeat-like/Quinoprotein amine dehydrogenase"/>
    <property type="match status" value="1"/>
</dbReference>
<dbReference type="FunCoup" id="D2V0M7">
    <property type="interactions" value="695"/>
</dbReference>
<reference evidence="5 6" key="1">
    <citation type="journal article" date="2010" name="Cell">
        <title>The genome of Naegleria gruberi illuminates early eukaryotic versatility.</title>
        <authorList>
            <person name="Fritz-Laylin L.K."/>
            <person name="Prochnik S.E."/>
            <person name="Ginger M.L."/>
            <person name="Dacks J.B."/>
            <person name="Carpenter M.L."/>
            <person name="Field M.C."/>
            <person name="Kuo A."/>
            <person name="Paredez A."/>
            <person name="Chapman J."/>
            <person name="Pham J."/>
            <person name="Shu S."/>
            <person name="Neupane R."/>
            <person name="Cipriano M."/>
            <person name="Mancuso J."/>
            <person name="Tu H."/>
            <person name="Salamov A."/>
            <person name="Lindquist E."/>
            <person name="Shapiro H."/>
            <person name="Lucas S."/>
            <person name="Grigoriev I.V."/>
            <person name="Cande W.Z."/>
            <person name="Fulton C."/>
            <person name="Rokhsar D.S."/>
            <person name="Dawson S.C."/>
        </authorList>
    </citation>
    <scope>NUCLEOTIDE SEQUENCE [LARGE SCALE GENOMIC DNA]</scope>
    <source>
        <strain evidence="5 6">NEG-M</strain>
    </source>
</reference>
<keyword evidence="6" id="KW-1185">Reference proteome</keyword>
<dbReference type="AlphaFoldDB" id="D2V0M7"/>
<dbReference type="STRING" id="5762.D2V0M7"/>
<gene>
    <name evidence="5" type="ORF">NAEGRDRAFT_78056</name>
</gene>
<dbReference type="InterPro" id="IPR051858">
    <property type="entry name" value="WD_repeat_GAD-1"/>
</dbReference>
<dbReference type="PROSITE" id="PS50294">
    <property type="entry name" value="WD_REPEATS_REGION"/>
    <property type="match status" value="2"/>
</dbReference>
<dbReference type="InterPro" id="IPR019775">
    <property type="entry name" value="WD40_repeat_CS"/>
</dbReference>
<feature type="repeat" description="WD" evidence="3">
    <location>
        <begin position="101"/>
        <end position="142"/>
    </location>
</feature>
<proteinExistence type="predicted"/>
<dbReference type="OrthoDB" id="10264376at2759"/>
<evidence type="ECO:0000256" key="2">
    <source>
        <dbReference type="ARBA" id="ARBA00022737"/>
    </source>
</evidence>
<evidence type="ECO:0000256" key="1">
    <source>
        <dbReference type="ARBA" id="ARBA00022574"/>
    </source>
</evidence>
<dbReference type="SUPFAM" id="SSF50978">
    <property type="entry name" value="WD40 repeat-like"/>
    <property type="match status" value="1"/>
</dbReference>
<evidence type="ECO:0000313" key="6">
    <source>
        <dbReference type="Proteomes" id="UP000006671"/>
    </source>
</evidence>
<dbReference type="eggNOG" id="KOG0772">
    <property type="taxonomic scope" value="Eukaryota"/>
</dbReference>
<dbReference type="InterPro" id="IPR036322">
    <property type="entry name" value="WD40_repeat_dom_sf"/>
</dbReference>
<protein>
    <submittedName>
        <fullName evidence="5">WD40 repeat domain-containing protein</fullName>
    </submittedName>
</protein>
<sequence>MSWSDMGLPLSFGGKRTQSGTAKKSNNSSSETKSLITISNTNDLNGKAISKNLKSNQEEKKPMVVSQVRHFEDLEEDTSDNDDFSSGNDFEKIPLSQTAKMKGHRKAVTAIAIDTSGSRLISGSSDYTLKFWDFQGMDESLQSYKEIDEITESASYAIKHLSFSNSGDKFILSDNSLQAILYDRDGGQLGKFKKGDTYIVDMTKTNGHTASWTGVQWNPDQSNRHVISSSMDTTVRVWDMETFTTKQITVFKARNSKGLKTPVTSCCYSNDGKLITAGCLDGSIQIWKNNGNPNKCDMSFREKDERGSRITSIVFHNDDQTLVTRDEDNLKIFDIRNFNSPISVLDNLPNLLENSNCVFSPLNDIVVTVVSSISPQDKGSIVFYDWKNDKVVDTVHMNDGISPVQVRWHPIINQIFVAGTDSSITGFYDKEVSLRGLVTSTSKTFKKKNIDQAEMVQPQIIAPYALSQNKEPKKKGRKDPVSSQKPKDPPPKGPGFGGRINDSFTHFLMKGMGAINQFNEHENARDAILKHAAEAEKNPLFISPAYSKTQPNAIFDYGEDDESEEDQEQPQDENDPESRFKKRKLD</sequence>
<dbReference type="EMBL" id="GG738847">
    <property type="protein sequence ID" value="EFC49547.1"/>
    <property type="molecule type" value="Genomic_DNA"/>
</dbReference>
<accession>D2V0M7</accession>
<dbReference type="GO" id="GO:0035861">
    <property type="term" value="C:site of double-strand break"/>
    <property type="evidence" value="ECO:0007669"/>
    <property type="project" value="TreeGrafter"/>
</dbReference>
<feature type="repeat" description="WD" evidence="3">
    <location>
        <begin position="256"/>
        <end position="288"/>
    </location>
</feature>
<dbReference type="SMART" id="SM00320">
    <property type="entry name" value="WD40"/>
    <property type="match status" value="6"/>
</dbReference>
<feature type="region of interest" description="Disordered" evidence="4">
    <location>
        <begin position="541"/>
        <end position="586"/>
    </location>
</feature>
<dbReference type="PROSITE" id="PS00678">
    <property type="entry name" value="WD_REPEATS_1"/>
    <property type="match status" value="2"/>
</dbReference>
<evidence type="ECO:0000256" key="4">
    <source>
        <dbReference type="SAM" id="MobiDB-lite"/>
    </source>
</evidence>
<dbReference type="InParanoid" id="D2V0M7"/>
<feature type="repeat" description="WD" evidence="3">
    <location>
        <begin position="205"/>
        <end position="248"/>
    </location>
</feature>
<dbReference type="PANTHER" id="PTHR16017">
    <property type="entry name" value="GASTRULATION DEFECTIVE PROTEIN 1-RELATED"/>
    <property type="match status" value="1"/>
</dbReference>
<evidence type="ECO:0000313" key="5">
    <source>
        <dbReference type="EMBL" id="EFC49547.1"/>
    </source>
</evidence>
<name>D2V0M7_NAEGR</name>
<feature type="compositionally biased region" description="Acidic residues" evidence="4">
    <location>
        <begin position="557"/>
        <end position="575"/>
    </location>
</feature>
<dbReference type="InterPro" id="IPR020472">
    <property type="entry name" value="WD40_PAC1"/>
</dbReference>
<dbReference type="KEGG" id="ngr:NAEGRDRAFT_78056"/>
<dbReference type="GO" id="GO:0005634">
    <property type="term" value="C:nucleus"/>
    <property type="evidence" value="ECO:0007669"/>
    <property type="project" value="TreeGrafter"/>
</dbReference>
<dbReference type="GeneID" id="8862820"/>
<feature type="region of interest" description="Disordered" evidence="4">
    <location>
        <begin position="1"/>
        <end position="41"/>
    </location>
</feature>
<evidence type="ECO:0000256" key="3">
    <source>
        <dbReference type="PROSITE-ProRule" id="PRU00221"/>
    </source>
</evidence>
<dbReference type="PROSITE" id="PS50082">
    <property type="entry name" value="WD_REPEATS_2"/>
    <property type="match status" value="3"/>
</dbReference>
<dbReference type="RefSeq" id="XP_002682291.1">
    <property type="nucleotide sequence ID" value="XM_002682245.1"/>
</dbReference>
<dbReference type="InterPro" id="IPR015943">
    <property type="entry name" value="WD40/YVTN_repeat-like_dom_sf"/>
</dbReference>
<dbReference type="Proteomes" id="UP000006671">
    <property type="component" value="Unassembled WGS sequence"/>
</dbReference>
<dbReference type="PRINTS" id="PR00320">
    <property type="entry name" value="GPROTEINBRPT"/>
</dbReference>
<dbReference type="Pfam" id="PF00400">
    <property type="entry name" value="WD40"/>
    <property type="match status" value="3"/>
</dbReference>
<dbReference type="VEuPathDB" id="AmoebaDB:NAEGRDRAFT_78056"/>
<keyword evidence="1 3" id="KW-0853">WD repeat</keyword>
<feature type="compositionally biased region" description="Polar residues" evidence="4">
    <location>
        <begin position="31"/>
        <end position="41"/>
    </location>
</feature>
<dbReference type="PANTHER" id="PTHR16017:SF0">
    <property type="entry name" value="WD REPEAT-CONTAINING PROTEIN 70"/>
    <property type="match status" value="1"/>
</dbReference>
<feature type="region of interest" description="Disordered" evidence="4">
    <location>
        <begin position="464"/>
        <end position="501"/>
    </location>
</feature>
<keyword evidence="2" id="KW-0677">Repeat</keyword>
<dbReference type="InterPro" id="IPR001680">
    <property type="entry name" value="WD40_rpt"/>
</dbReference>
<organism evidence="6">
    <name type="scientific">Naegleria gruberi</name>
    <name type="common">Amoeba</name>
    <dbReference type="NCBI Taxonomy" id="5762"/>
    <lineage>
        <taxon>Eukaryota</taxon>
        <taxon>Discoba</taxon>
        <taxon>Heterolobosea</taxon>
        <taxon>Tetramitia</taxon>
        <taxon>Eutetramitia</taxon>
        <taxon>Vahlkampfiidae</taxon>
        <taxon>Naegleria</taxon>
    </lineage>
</organism>